<dbReference type="Proteomes" id="UP000638848">
    <property type="component" value="Unassembled WGS sequence"/>
</dbReference>
<evidence type="ECO:0000313" key="1">
    <source>
        <dbReference type="EMBL" id="GGG70410.1"/>
    </source>
</evidence>
<gene>
    <name evidence="1" type="ORF">GCM10011374_38690</name>
</gene>
<evidence type="ECO:0000313" key="2">
    <source>
        <dbReference type="Proteomes" id="UP000638848"/>
    </source>
</evidence>
<sequence>MARRQRSNADQGPAVPRWAVEFDPARWGSVQDWKAAVNDWAKVNLHQRGEFGAWIDVVRNTYVVREGLRAR</sequence>
<organism evidence="1 2">
    <name type="scientific">Kocuria dechangensis</name>
    <dbReference type="NCBI Taxonomy" id="1176249"/>
    <lineage>
        <taxon>Bacteria</taxon>
        <taxon>Bacillati</taxon>
        <taxon>Actinomycetota</taxon>
        <taxon>Actinomycetes</taxon>
        <taxon>Micrococcales</taxon>
        <taxon>Micrococcaceae</taxon>
        <taxon>Kocuria</taxon>
    </lineage>
</organism>
<protein>
    <submittedName>
        <fullName evidence="1">Uncharacterized protein</fullName>
    </submittedName>
</protein>
<reference evidence="1" key="1">
    <citation type="journal article" date="2014" name="Int. J. Syst. Evol. Microbiol.">
        <title>Complete genome sequence of Corynebacterium casei LMG S-19264T (=DSM 44701T), isolated from a smear-ripened cheese.</title>
        <authorList>
            <consortium name="US DOE Joint Genome Institute (JGI-PGF)"/>
            <person name="Walter F."/>
            <person name="Albersmeier A."/>
            <person name="Kalinowski J."/>
            <person name="Ruckert C."/>
        </authorList>
    </citation>
    <scope>NUCLEOTIDE SEQUENCE</scope>
    <source>
        <strain evidence="1">CGMCC 1.12187</strain>
    </source>
</reference>
<proteinExistence type="predicted"/>
<name>A0A917M279_9MICC</name>
<keyword evidence="2" id="KW-1185">Reference proteome</keyword>
<accession>A0A917M279</accession>
<reference evidence="1" key="2">
    <citation type="submission" date="2020-09" db="EMBL/GenBank/DDBJ databases">
        <authorList>
            <person name="Sun Q."/>
            <person name="Zhou Y."/>
        </authorList>
    </citation>
    <scope>NUCLEOTIDE SEQUENCE</scope>
    <source>
        <strain evidence="1">CGMCC 1.12187</strain>
    </source>
</reference>
<comment type="caution">
    <text evidence="1">The sequence shown here is derived from an EMBL/GenBank/DDBJ whole genome shotgun (WGS) entry which is preliminary data.</text>
</comment>
<dbReference type="EMBL" id="BMEQ01000038">
    <property type="protein sequence ID" value="GGG70410.1"/>
    <property type="molecule type" value="Genomic_DNA"/>
</dbReference>
<dbReference type="AlphaFoldDB" id="A0A917M279"/>